<dbReference type="SUPFAM" id="SSF48168">
    <property type="entry name" value="R1 subunit of ribonucleotide reductase, N-terminal domain"/>
    <property type="match status" value="1"/>
</dbReference>
<dbReference type="Proteomes" id="UP001236663">
    <property type="component" value="Unassembled WGS sequence"/>
</dbReference>
<dbReference type="Pfam" id="PF02867">
    <property type="entry name" value="Ribonuc_red_lgC"/>
    <property type="match status" value="2"/>
</dbReference>
<feature type="domain" description="Ribonucleotide reductase large subunit C-terminal" evidence="13">
    <location>
        <begin position="404"/>
        <end position="551"/>
    </location>
</feature>
<dbReference type="PRINTS" id="PR01183">
    <property type="entry name" value="RIBORDTASEM1"/>
</dbReference>
<dbReference type="CDD" id="cd02888">
    <property type="entry name" value="RNR_II_dimer"/>
    <property type="match status" value="1"/>
</dbReference>
<dbReference type="EMBL" id="JAUFQS010000047">
    <property type="protein sequence ID" value="MDN3690154.1"/>
    <property type="molecule type" value="Genomic_DNA"/>
</dbReference>
<dbReference type="SUPFAM" id="SSF51998">
    <property type="entry name" value="PFL-like glycyl radical enzymes"/>
    <property type="match status" value="1"/>
</dbReference>
<keyword evidence="3 11" id="KW-0846">Cobalamin</keyword>
<dbReference type="Pfam" id="PF00317">
    <property type="entry name" value="Ribonuc_red_lgN"/>
    <property type="match status" value="1"/>
</dbReference>
<dbReference type="PANTHER" id="PTHR43371:SF1">
    <property type="entry name" value="RIBONUCLEOSIDE-DIPHOSPHATE REDUCTASE"/>
    <property type="match status" value="1"/>
</dbReference>
<comment type="function">
    <text evidence="11">Catalyzes the reduction of ribonucleotides to deoxyribonucleotides. May function to provide a pool of deoxyribonucleotide precursors for DNA repair during oxygen limitation and/or for immediate growth after restoration of oxygen.</text>
</comment>
<evidence type="ECO:0000313" key="15">
    <source>
        <dbReference type="Proteomes" id="UP001236663"/>
    </source>
</evidence>
<evidence type="ECO:0000256" key="2">
    <source>
        <dbReference type="ARBA" id="ARBA00007405"/>
    </source>
</evidence>
<keyword evidence="7" id="KW-0215">Deoxyribonucleotide synthesis</keyword>
<comment type="similarity">
    <text evidence="2 11">Belongs to the ribonucleoside diphosphate reductase class-2 family.</text>
</comment>
<keyword evidence="15" id="KW-1185">Reference proteome</keyword>
<evidence type="ECO:0000256" key="7">
    <source>
        <dbReference type="ARBA" id="ARBA00023116"/>
    </source>
</evidence>
<keyword evidence="8" id="KW-1015">Disulfide bond</keyword>
<gene>
    <name evidence="14" type="ORF">QWZ15_20200</name>
</gene>
<dbReference type="InterPro" id="IPR013344">
    <property type="entry name" value="RNR_NrdJ/NrdZ"/>
</dbReference>
<comment type="caution">
    <text evidence="14">The sequence shown here is derived from an EMBL/GenBank/DDBJ whole genome shotgun (WGS) entry which is preliminary data.</text>
</comment>
<feature type="domain" description="Ribonucleotide reductase large subunit N-terminal" evidence="12">
    <location>
        <begin position="4"/>
        <end position="82"/>
    </location>
</feature>
<dbReference type="PANTHER" id="PTHR43371">
    <property type="entry name" value="VITAMIN B12-DEPENDENT RIBONUCLEOTIDE REDUCTASE"/>
    <property type="match status" value="1"/>
</dbReference>
<dbReference type="InterPro" id="IPR013509">
    <property type="entry name" value="RNR_lsu_N"/>
</dbReference>
<feature type="domain" description="Ribonucleotide reductase large subunit C-terminal" evidence="13">
    <location>
        <begin position="87"/>
        <end position="399"/>
    </location>
</feature>
<dbReference type="InterPro" id="IPR008926">
    <property type="entry name" value="RNR_R1-su_N"/>
</dbReference>
<evidence type="ECO:0000256" key="8">
    <source>
        <dbReference type="ARBA" id="ARBA00023157"/>
    </source>
</evidence>
<accession>A0ABT8CBI8</accession>
<dbReference type="InterPro" id="IPR000788">
    <property type="entry name" value="RNR_lg_C"/>
</dbReference>
<evidence type="ECO:0000256" key="1">
    <source>
        <dbReference type="ARBA" id="ARBA00001922"/>
    </source>
</evidence>
<proteinExistence type="inferred from homology"/>
<evidence type="ECO:0000256" key="9">
    <source>
        <dbReference type="ARBA" id="ARBA00023285"/>
    </source>
</evidence>
<evidence type="ECO:0000313" key="14">
    <source>
        <dbReference type="EMBL" id="MDN3690154.1"/>
    </source>
</evidence>
<comment type="catalytic activity">
    <reaction evidence="10 11">
        <text>a 2'-deoxyribonucleoside 5'-diphosphate + [thioredoxin]-disulfide + H2O = a ribonucleoside 5'-diphosphate + [thioredoxin]-dithiol</text>
        <dbReference type="Rhea" id="RHEA:23252"/>
        <dbReference type="Rhea" id="RHEA-COMP:10698"/>
        <dbReference type="Rhea" id="RHEA-COMP:10700"/>
        <dbReference type="ChEBI" id="CHEBI:15377"/>
        <dbReference type="ChEBI" id="CHEBI:29950"/>
        <dbReference type="ChEBI" id="CHEBI:50058"/>
        <dbReference type="ChEBI" id="CHEBI:57930"/>
        <dbReference type="ChEBI" id="CHEBI:73316"/>
        <dbReference type="EC" id="1.17.4.1"/>
    </reaction>
</comment>
<organism evidence="14 15">
    <name type="scientific">Cyclobacterium jeungdonense</name>
    <dbReference type="NCBI Taxonomy" id="708087"/>
    <lineage>
        <taxon>Bacteria</taxon>
        <taxon>Pseudomonadati</taxon>
        <taxon>Bacteroidota</taxon>
        <taxon>Cytophagia</taxon>
        <taxon>Cytophagales</taxon>
        <taxon>Cyclobacteriaceae</taxon>
        <taxon>Cyclobacterium</taxon>
    </lineage>
</organism>
<comment type="cofactor">
    <cofactor evidence="1 11">
        <name>adenosylcob(III)alamin</name>
        <dbReference type="ChEBI" id="CHEBI:18408"/>
    </cofactor>
</comment>
<evidence type="ECO:0000256" key="3">
    <source>
        <dbReference type="ARBA" id="ARBA00022628"/>
    </source>
</evidence>
<evidence type="ECO:0000259" key="12">
    <source>
        <dbReference type="Pfam" id="PF00317"/>
    </source>
</evidence>
<keyword evidence="4 11" id="KW-0237">DNA synthesis</keyword>
<protein>
    <recommendedName>
        <fullName evidence="11">Vitamin B12-dependent ribonucleotide reductase</fullName>
        <ecNumber evidence="11">1.17.4.1</ecNumber>
    </recommendedName>
</protein>
<keyword evidence="9 11" id="KW-0170">Cobalt</keyword>
<evidence type="ECO:0000259" key="13">
    <source>
        <dbReference type="Pfam" id="PF02867"/>
    </source>
</evidence>
<dbReference type="InterPro" id="IPR050862">
    <property type="entry name" value="RdRp_reductase_class-2"/>
</dbReference>
<reference evidence="15" key="1">
    <citation type="journal article" date="2019" name="Int. J. Syst. Evol. Microbiol.">
        <title>The Global Catalogue of Microorganisms (GCM) 10K type strain sequencing project: providing services to taxonomists for standard genome sequencing and annotation.</title>
        <authorList>
            <consortium name="The Broad Institute Genomics Platform"/>
            <consortium name="The Broad Institute Genome Sequencing Center for Infectious Disease"/>
            <person name="Wu L."/>
            <person name="Ma J."/>
        </authorList>
    </citation>
    <scope>NUCLEOTIDE SEQUENCE [LARGE SCALE GENOMIC DNA]</scope>
    <source>
        <strain evidence="15">CECT 7706</strain>
    </source>
</reference>
<keyword evidence="6 11" id="KW-0560">Oxidoreductase</keyword>
<evidence type="ECO:0000256" key="10">
    <source>
        <dbReference type="ARBA" id="ARBA00047754"/>
    </source>
</evidence>
<dbReference type="NCBIfam" id="TIGR02504">
    <property type="entry name" value="NrdJ_Z"/>
    <property type="match status" value="1"/>
</dbReference>
<dbReference type="RefSeq" id="WP_163383337.1">
    <property type="nucleotide sequence ID" value="NZ_JAUFQS010000047.1"/>
</dbReference>
<evidence type="ECO:0000256" key="4">
    <source>
        <dbReference type="ARBA" id="ARBA00022634"/>
    </source>
</evidence>
<evidence type="ECO:0000256" key="11">
    <source>
        <dbReference type="RuleBase" id="RU364064"/>
    </source>
</evidence>
<name>A0ABT8CBI8_9BACT</name>
<dbReference type="Gene3D" id="3.20.70.20">
    <property type="match status" value="1"/>
</dbReference>
<dbReference type="EC" id="1.17.4.1" evidence="11"/>
<evidence type="ECO:0000256" key="5">
    <source>
        <dbReference type="ARBA" id="ARBA00022741"/>
    </source>
</evidence>
<evidence type="ECO:0000256" key="6">
    <source>
        <dbReference type="ARBA" id="ARBA00023002"/>
    </source>
</evidence>
<keyword evidence="5 11" id="KW-0547">Nucleotide-binding</keyword>
<dbReference type="GO" id="GO:0004748">
    <property type="term" value="F:ribonucleoside-diphosphate reductase activity, thioredoxin disulfide as acceptor"/>
    <property type="evidence" value="ECO:0007669"/>
    <property type="project" value="UniProtKB-EC"/>
</dbReference>
<sequence length="579" mass="63967">MVKLADNALMVLKERYLQKGTSGSADETPEELFRRVARGIAAAERKWGGEKEVNNWTESFFEVMKRLAFLPNSPTLMNTGTVAGQLSACFVLPVVDSLESIFSTLKQAALIHQKGGGTGFNFSQLRPKGDPVYTSGGYASGPVSFMKIFDAASAHVKQGGKRSGANMGILNADHPDIEEFISAKKGLGNLQNFNISVGITDAFMKAVYGNAPWDLIHPNNRKVIKTLESGNLWNQIVENALLYGDPGLIFLDTIHSKNPTPGLGKINATNPCGEVPLMPYESCNLGSINLSKMTIGGSVDWFGLEKTIDIAIRFLDDVIEVNQYPNPKIRKITYRNRKIGLGVMGWAEMLIKLGIPYDTQEAVELASRLMHFIQEKSKASSRSLAMIRGPFPNWEKSIYYPNEPLRNATCTSIAPTGTISVIADTSSSIEPLFALAYQRMHVLNDDTLTTVNRQFLDYLYEHHHDVNSILESVFEKGTCDDITSLPTPIRSLFKTALEISPEWHLKHQVAFQRYTDNAVSKTINLPESASHNVVDELYKMAWEHKAKGITVFRNSPKGKKVLNLGVKGGIKGCKVCTHP</sequence>